<dbReference type="AlphaFoldDB" id="L9X207"/>
<dbReference type="Proteomes" id="UP000011602">
    <property type="component" value="Unassembled WGS sequence"/>
</dbReference>
<reference evidence="2 3" key="1">
    <citation type="journal article" date="2014" name="PLoS Genet.">
        <title>Phylogenetically driven sequencing of extremely halophilic archaea reveals strategies for static and dynamic osmo-response.</title>
        <authorList>
            <person name="Becker E.A."/>
            <person name="Seitzer P.M."/>
            <person name="Tritt A."/>
            <person name="Larsen D."/>
            <person name="Krusor M."/>
            <person name="Yao A.I."/>
            <person name="Wu D."/>
            <person name="Madern D."/>
            <person name="Eisen J.A."/>
            <person name="Darling A.E."/>
            <person name="Facciotti M.T."/>
        </authorList>
    </citation>
    <scope>NUCLEOTIDE SEQUENCE [LARGE SCALE GENOMIC DNA]</scope>
    <source>
        <strain evidence="2 3">JCM 12255</strain>
    </source>
</reference>
<keyword evidence="3" id="KW-1185">Reference proteome</keyword>
<sequence length="93" mass="9912">MPFTIGGRHSPTMETPPELEAAAGDSDDVSITTRDYGDEQEIAVDFGRTGEKPSLDVVDETAIVVVGDQQFEFGVPADASEVTVNDGILTIRN</sequence>
<feature type="region of interest" description="Disordered" evidence="1">
    <location>
        <begin position="1"/>
        <end position="29"/>
    </location>
</feature>
<gene>
    <name evidence="2" type="ORF">C493_10857</name>
</gene>
<evidence type="ECO:0000256" key="1">
    <source>
        <dbReference type="SAM" id="MobiDB-lite"/>
    </source>
</evidence>
<comment type="caution">
    <text evidence="2">The sequence shown here is derived from an EMBL/GenBank/DDBJ whole genome shotgun (WGS) entry which is preliminary data.</text>
</comment>
<dbReference type="InterPro" id="IPR055551">
    <property type="entry name" value="DUF7127"/>
</dbReference>
<proteinExistence type="predicted"/>
<dbReference type="Pfam" id="PF23444">
    <property type="entry name" value="DUF7127"/>
    <property type="match status" value="1"/>
</dbReference>
<dbReference type="eggNOG" id="arCOG04606">
    <property type="taxonomic scope" value="Archaea"/>
</dbReference>
<evidence type="ECO:0000313" key="3">
    <source>
        <dbReference type="Proteomes" id="UP000011602"/>
    </source>
</evidence>
<evidence type="ECO:0000313" key="2">
    <source>
        <dbReference type="EMBL" id="ELY55760.1"/>
    </source>
</evidence>
<accession>L9X207</accession>
<organism evidence="2 3">
    <name type="scientific">Natronolimnohabitans innermongolicus JCM 12255</name>
    <dbReference type="NCBI Taxonomy" id="1227499"/>
    <lineage>
        <taxon>Archaea</taxon>
        <taxon>Methanobacteriati</taxon>
        <taxon>Methanobacteriota</taxon>
        <taxon>Stenosarchaea group</taxon>
        <taxon>Halobacteria</taxon>
        <taxon>Halobacteriales</taxon>
        <taxon>Natrialbaceae</taxon>
        <taxon>Natronolimnohabitans</taxon>
    </lineage>
</organism>
<name>L9X207_9EURY</name>
<evidence type="ECO:0008006" key="4">
    <source>
        <dbReference type="Google" id="ProtNLM"/>
    </source>
</evidence>
<dbReference type="EMBL" id="AOHZ01000048">
    <property type="protein sequence ID" value="ELY55760.1"/>
    <property type="molecule type" value="Genomic_DNA"/>
</dbReference>
<protein>
    <recommendedName>
        <fullName evidence="4">Hsp20/alpha crystallin family protein</fullName>
    </recommendedName>
</protein>